<dbReference type="AlphaFoldDB" id="A0A133UFM6"/>
<evidence type="ECO:0000259" key="2">
    <source>
        <dbReference type="Pfam" id="PF01548"/>
    </source>
</evidence>
<feature type="domain" description="Transposase IS116/IS110/IS902 C-terminal" evidence="3">
    <location>
        <begin position="204"/>
        <end position="243"/>
    </location>
</feature>
<feature type="non-terminal residue" evidence="4">
    <location>
        <position position="244"/>
    </location>
</feature>
<name>A0A133UFM6_9EURY</name>
<gene>
    <name evidence="4" type="ORF">AKJ64_01710</name>
</gene>
<dbReference type="GO" id="GO:0006313">
    <property type="term" value="P:DNA transposition"/>
    <property type="evidence" value="ECO:0007669"/>
    <property type="project" value="InterPro"/>
</dbReference>
<dbReference type="EMBL" id="LHXN01000020">
    <property type="protein sequence ID" value="KXA93005.1"/>
    <property type="molecule type" value="Genomic_DNA"/>
</dbReference>
<feature type="coiled-coil region" evidence="1">
    <location>
        <begin position="173"/>
        <end position="207"/>
    </location>
</feature>
<dbReference type="NCBIfam" id="NF033542">
    <property type="entry name" value="transpos_IS110"/>
    <property type="match status" value="1"/>
</dbReference>
<evidence type="ECO:0000256" key="1">
    <source>
        <dbReference type="SAM" id="Coils"/>
    </source>
</evidence>
<dbReference type="GO" id="GO:0004803">
    <property type="term" value="F:transposase activity"/>
    <property type="evidence" value="ECO:0007669"/>
    <property type="project" value="InterPro"/>
</dbReference>
<comment type="caution">
    <text evidence="4">The sequence shown here is derived from an EMBL/GenBank/DDBJ whole genome shotgun (WGS) entry which is preliminary data.</text>
</comment>
<dbReference type="InterPro" id="IPR047650">
    <property type="entry name" value="Transpos_IS110"/>
</dbReference>
<organism evidence="4 5">
    <name type="scientific">candidate division MSBL1 archaeon SCGC-AAA259E17</name>
    <dbReference type="NCBI Taxonomy" id="1698263"/>
    <lineage>
        <taxon>Archaea</taxon>
        <taxon>Methanobacteriati</taxon>
        <taxon>Methanobacteriota</taxon>
        <taxon>candidate division MSBL1</taxon>
    </lineage>
</organism>
<protein>
    <submittedName>
        <fullName evidence="4">Uncharacterized protein</fullName>
    </submittedName>
</protein>
<accession>A0A133UFM6</accession>
<evidence type="ECO:0000313" key="5">
    <source>
        <dbReference type="Proteomes" id="UP000070373"/>
    </source>
</evidence>
<dbReference type="Pfam" id="PF02371">
    <property type="entry name" value="Transposase_20"/>
    <property type="match status" value="1"/>
</dbReference>
<sequence length="244" mass="27836">MTVSAGLDVHKRKCHGVIVDEDGEVLKDEEFENSLSGVKSFFQGFRHADAVMEASYSWRPAYERLEEIGIQPKLAHPNELEAISNSETKTDSIDAKTLAHLLRTGFVPEAWVPPKDIRELRDKTRLRAKLGDERTRMKDKIRAELEKYRIDLDKNPFTKSGKEKLKDLGIESVDHYLAVLETIEDRIEMLEEEFEEIVEDYEEAKLLKTIPGIGDFSSLLILAEIGDIDRFPDPEKLCSYAGLV</sequence>
<dbReference type="GO" id="GO:0003677">
    <property type="term" value="F:DNA binding"/>
    <property type="evidence" value="ECO:0007669"/>
    <property type="project" value="InterPro"/>
</dbReference>
<keyword evidence="1" id="KW-0175">Coiled coil</keyword>
<proteinExistence type="predicted"/>
<dbReference type="InterPro" id="IPR003346">
    <property type="entry name" value="Transposase_20"/>
</dbReference>
<dbReference type="Pfam" id="PF01548">
    <property type="entry name" value="DEDD_Tnp_IS110"/>
    <property type="match status" value="1"/>
</dbReference>
<evidence type="ECO:0000259" key="3">
    <source>
        <dbReference type="Pfam" id="PF02371"/>
    </source>
</evidence>
<dbReference type="InterPro" id="IPR002525">
    <property type="entry name" value="Transp_IS110-like_N"/>
</dbReference>
<feature type="domain" description="Transposase IS110-like N-terminal" evidence="2">
    <location>
        <begin position="5"/>
        <end position="148"/>
    </location>
</feature>
<dbReference type="PANTHER" id="PTHR33055">
    <property type="entry name" value="TRANSPOSASE FOR INSERTION SEQUENCE ELEMENT IS1111A"/>
    <property type="match status" value="1"/>
</dbReference>
<reference evidence="4 5" key="1">
    <citation type="journal article" date="2016" name="Sci. Rep.">
        <title>Metabolic traits of an uncultured archaeal lineage -MSBL1- from brine pools of the Red Sea.</title>
        <authorList>
            <person name="Mwirichia R."/>
            <person name="Alam I."/>
            <person name="Rashid M."/>
            <person name="Vinu M."/>
            <person name="Ba-Alawi W."/>
            <person name="Anthony Kamau A."/>
            <person name="Kamanda Ngugi D."/>
            <person name="Goker M."/>
            <person name="Klenk H.P."/>
            <person name="Bajic V."/>
            <person name="Stingl U."/>
        </authorList>
    </citation>
    <scope>NUCLEOTIDE SEQUENCE [LARGE SCALE GENOMIC DNA]</scope>
    <source>
        <strain evidence="4">SCGC-AAA259E17</strain>
    </source>
</reference>
<keyword evidence="5" id="KW-1185">Reference proteome</keyword>
<evidence type="ECO:0000313" key="4">
    <source>
        <dbReference type="EMBL" id="KXA93005.1"/>
    </source>
</evidence>
<dbReference type="Proteomes" id="UP000070373">
    <property type="component" value="Unassembled WGS sequence"/>
</dbReference>
<dbReference type="PANTHER" id="PTHR33055:SF13">
    <property type="entry name" value="TRANSPOSASE"/>
    <property type="match status" value="1"/>
</dbReference>